<feature type="compositionally biased region" description="Polar residues" evidence="1">
    <location>
        <begin position="454"/>
        <end position="463"/>
    </location>
</feature>
<dbReference type="PROSITE" id="PS51782">
    <property type="entry name" value="LYSM"/>
    <property type="match status" value="1"/>
</dbReference>
<feature type="domain" description="LysM" evidence="2">
    <location>
        <begin position="47"/>
        <end position="90"/>
    </location>
</feature>
<evidence type="ECO:0000313" key="3">
    <source>
        <dbReference type="EMBL" id="CAJ0584078.1"/>
    </source>
</evidence>
<sequence length="617" mass="66530">MSSTLLSQRIRSGASLKLGKMKEMVRQKALSLSDSVQPSLQSNRAPMDYTVTPTDSLERIAAAHDCTVGELMKLNRMGSRMVFPGQKILVPSPMSDDVFDASAALLPAGISGAQAAPDGIRKGPGGAVPSNSRGNLLKTQSAPTKSDTADGDSVDSDCLQRFLKIKVKQLTESDGTVTGTLLVTPNCLMFDPDVSHPLVKENGPDLYGMVANMDDIMAVSVYKDVGALMGDKSGKKKEIFRPQLQDPPKSPRISSETQLPSITEEKAGKDSPQLRSPITDEAPRKRSISDGDEAGKIVDDDGKPRAELRAAQSFGSSAKAKSGVQTMAKGAESVAHGVVTHTKSAADSLQTGIQTSAKVVGDSAKAAADRVAQLPENIVNKGSELIADGVNGVSGFFAVEQEQRTPQQLKRDQSLATLEGLRFTCATEPTGCPDLFSTVDELLHKNSRSESETDTSAGQSDAPSSPIMPYFMAVRLTRKKMRKSKATRTSSINNGSSVSSYDDDCLFGNRLKREFWFTIPRNKADSIYGFLLQWSPEKYGQDTEEAEDSSAVTIPKNHPSAGFIVLDAEADEALSALLKSCTKPMFYEDTIVRIHLKFFSLKMNASKNLHLRRLNRS</sequence>
<proteinExistence type="predicted"/>
<protein>
    <recommendedName>
        <fullName evidence="2">LysM domain-containing protein</fullName>
    </recommendedName>
</protein>
<organism evidence="3 4">
    <name type="scientific">Mesorhabditis spiculigera</name>
    <dbReference type="NCBI Taxonomy" id="96644"/>
    <lineage>
        <taxon>Eukaryota</taxon>
        <taxon>Metazoa</taxon>
        <taxon>Ecdysozoa</taxon>
        <taxon>Nematoda</taxon>
        <taxon>Chromadorea</taxon>
        <taxon>Rhabditida</taxon>
        <taxon>Rhabditina</taxon>
        <taxon>Rhabditomorpha</taxon>
        <taxon>Rhabditoidea</taxon>
        <taxon>Rhabditidae</taxon>
        <taxon>Mesorhabditinae</taxon>
        <taxon>Mesorhabditis</taxon>
    </lineage>
</organism>
<dbReference type="InterPro" id="IPR036779">
    <property type="entry name" value="LysM_dom_sf"/>
</dbReference>
<feature type="compositionally biased region" description="Basic and acidic residues" evidence="1">
    <location>
        <begin position="281"/>
        <end position="303"/>
    </location>
</feature>
<dbReference type="Pfam" id="PF01476">
    <property type="entry name" value="LysM"/>
    <property type="match status" value="1"/>
</dbReference>
<keyword evidence="4" id="KW-1185">Reference proteome</keyword>
<gene>
    <name evidence="3" type="ORF">MSPICULIGERA_LOCUS22145</name>
</gene>
<feature type="compositionally biased region" description="Polar residues" evidence="1">
    <location>
        <begin position="252"/>
        <end position="261"/>
    </location>
</feature>
<reference evidence="3" key="1">
    <citation type="submission" date="2023-06" db="EMBL/GenBank/DDBJ databases">
        <authorList>
            <person name="Delattre M."/>
        </authorList>
    </citation>
    <scope>NUCLEOTIDE SEQUENCE</scope>
    <source>
        <strain evidence="3">AF72</strain>
    </source>
</reference>
<feature type="region of interest" description="Disordered" evidence="1">
    <location>
        <begin position="446"/>
        <end position="466"/>
    </location>
</feature>
<comment type="caution">
    <text evidence="3">The sequence shown here is derived from an EMBL/GenBank/DDBJ whole genome shotgun (WGS) entry which is preliminary data.</text>
</comment>
<feature type="non-terminal residue" evidence="3">
    <location>
        <position position="1"/>
    </location>
</feature>
<accession>A0AA36DAB7</accession>
<evidence type="ECO:0000259" key="2">
    <source>
        <dbReference type="PROSITE" id="PS51782"/>
    </source>
</evidence>
<evidence type="ECO:0000256" key="1">
    <source>
        <dbReference type="SAM" id="MobiDB-lite"/>
    </source>
</evidence>
<dbReference type="SMART" id="SM00257">
    <property type="entry name" value="LysM"/>
    <property type="match status" value="1"/>
</dbReference>
<evidence type="ECO:0000313" key="4">
    <source>
        <dbReference type="Proteomes" id="UP001177023"/>
    </source>
</evidence>
<feature type="region of interest" description="Disordered" evidence="1">
    <location>
        <begin position="236"/>
        <end position="303"/>
    </location>
</feature>
<dbReference type="InterPro" id="IPR018392">
    <property type="entry name" value="LysM"/>
</dbReference>
<dbReference type="EMBL" id="CATQJA010002679">
    <property type="protein sequence ID" value="CAJ0584078.1"/>
    <property type="molecule type" value="Genomic_DNA"/>
</dbReference>
<feature type="region of interest" description="Disordered" evidence="1">
    <location>
        <begin position="116"/>
        <end position="153"/>
    </location>
</feature>
<dbReference type="AlphaFoldDB" id="A0AA36DAB7"/>
<dbReference type="CDD" id="cd00118">
    <property type="entry name" value="LysM"/>
    <property type="match status" value="1"/>
</dbReference>
<dbReference type="SUPFAM" id="SSF54106">
    <property type="entry name" value="LysM domain"/>
    <property type="match status" value="1"/>
</dbReference>
<dbReference type="Gene3D" id="3.10.350.10">
    <property type="entry name" value="LysM domain"/>
    <property type="match status" value="1"/>
</dbReference>
<dbReference type="Proteomes" id="UP001177023">
    <property type="component" value="Unassembled WGS sequence"/>
</dbReference>
<feature type="compositionally biased region" description="Polar residues" evidence="1">
    <location>
        <begin position="129"/>
        <end position="146"/>
    </location>
</feature>
<name>A0AA36DAB7_9BILA</name>